<organism evidence="2">
    <name type="scientific">marine sediment metagenome</name>
    <dbReference type="NCBI Taxonomy" id="412755"/>
    <lineage>
        <taxon>unclassified sequences</taxon>
        <taxon>metagenomes</taxon>
        <taxon>ecological metagenomes</taxon>
    </lineage>
</organism>
<gene>
    <name evidence="2" type="ORF">LCGC14_1945720</name>
</gene>
<accession>A0A0F9IG40</accession>
<protein>
    <submittedName>
        <fullName evidence="2">Uncharacterized protein</fullName>
    </submittedName>
</protein>
<keyword evidence="1" id="KW-0812">Transmembrane</keyword>
<reference evidence="2" key="1">
    <citation type="journal article" date="2015" name="Nature">
        <title>Complex archaea that bridge the gap between prokaryotes and eukaryotes.</title>
        <authorList>
            <person name="Spang A."/>
            <person name="Saw J.H."/>
            <person name="Jorgensen S.L."/>
            <person name="Zaremba-Niedzwiedzka K."/>
            <person name="Martijn J."/>
            <person name="Lind A.E."/>
            <person name="van Eijk R."/>
            <person name="Schleper C."/>
            <person name="Guy L."/>
            <person name="Ettema T.J."/>
        </authorList>
    </citation>
    <scope>NUCLEOTIDE SEQUENCE</scope>
</reference>
<dbReference type="EMBL" id="LAZR01021145">
    <property type="protein sequence ID" value="KKL86342.1"/>
    <property type="molecule type" value="Genomic_DNA"/>
</dbReference>
<feature type="transmembrane region" description="Helical" evidence="1">
    <location>
        <begin position="42"/>
        <end position="64"/>
    </location>
</feature>
<sequence>MPKDKNLEKLRKAHGLVIASPIVLQGVDVLKARSDTARLSQLAGGTLQLGVTGAVGQVAFGLAANPLGKKRKKK</sequence>
<keyword evidence="1" id="KW-1133">Transmembrane helix</keyword>
<evidence type="ECO:0000313" key="2">
    <source>
        <dbReference type="EMBL" id="KKL86342.1"/>
    </source>
</evidence>
<keyword evidence="1" id="KW-0472">Membrane</keyword>
<proteinExistence type="predicted"/>
<feature type="transmembrane region" description="Helical" evidence="1">
    <location>
        <begin position="12"/>
        <end position="30"/>
    </location>
</feature>
<dbReference type="AlphaFoldDB" id="A0A0F9IG40"/>
<evidence type="ECO:0000256" key="1">
    <source>
        <dbReference type="SAM" id="Phobius"/>
    </source>
</evidence>
<name>A0A0F9IG40_9ZZZZ</name>
<comment type="caution">
    <text evidence="2">The sequence shown here is derived from an EMBL/GenBank/DDBJ whole genome shotgun (WGS) entry which is preliminary data.</text>
</comment>